<dbReference type="GO" id="GO:0006508">
    <property type="term" value="P:proteolysis"/>
    <property type="evidence" value="ECO:0007669"/>
    <property type="project" value="UniProtKB-KW"/>
</dbReference>
<evidence type="ECO:0000256" key="9">
    <source>
        <dbReference type="SAM" id="MobiDB-lite"/>
    </source>
</evidence>
<evidence type="ECO:0000256" key="3">
    <source>
        <dbReference type="ARBA" id="ARBA00022676"/>
    </source>
</evidence>
<gene>
    <name evidence="12" type="ORF">BDZ31_003130</name>
</gene>
<dbReference type="Proteomes" id="UP000585272">
    <property type="component" value="Unassembled WGS sequence"/>
</dbReference>
<evidence type="ECO:0000256" key="6">
    <source>
        <dbReference type="ARBA" id="ARBA00023268"/>
    </source>
</evidence>
<keyword evidence="1" id="KW-0121">Carboxypeptidase</keyword>
<keyword evidence="2" id="KW-0645">Protease</keyword>
<dbReference type="GO" id="GO:0009002">
    <property type="term" value="F:serine-type D-Ala-D-Ala carboxypeptidase activity"/>
    <property type="evidence" value="ECO:0007669"/>
    <property type="project" value="UniProtKB-EC"/>
</dbReference>
<dbReference type="EC" id="2.4.1.-" evidence="12"/>
<evidence type="ECO:0000256" key="4">
    <source>
        <dbReference type="ARBA" id="ARBA00022679"/>
    </source>
</evidence>
<dbReference type="SUPFAM" id="SSF53955">
    <property type="entry name" value="Lysozyme-like"/>
    <property type="match status" value="1"/>
</dbReference>
<dbReference type="GO" id="GO:0008955">
    <property type="term" value="F:peptidoglycan glycosyltransferase activity"/>
    <property type="evidence" value="ECO:0007669"/>
    <property type="project" value="UniProtKB-EC"/>
</dbReference>
<dbReference type="InterPro" id="IPR050396">
    <property type="entry name" value="Glycosyltr_51/Transpeptidase"/>
</dbReference>
<dbReference type="PANTHER" id="PTHR32282:SF33">
    <property type="entry name" value="PEPTIDOGLYCAN GLYCOSYLTRANSFERASE"/>
    <property type="match status" value="1"/>
</dbReference>
<organism evidence="12 13">
    <name type="scientific">Conexibacter arvalis</name>
    <dbReference type="NCBI Taxonomy" id="912552"/>
    <lineage>
        <taxon>Bacteria</taxon>
        <taxon>Bacillati</taxon>
        <taxon>Actinomycetota</taxon>
        <taxon>Thermoleophilia</taxon>
        <taxon>Solirubrobacterales</taxon>
        <taxon>Conexibacteraceae</taxon>
        <taxon>Conexibacter</taxon>
    </lineage>
</organism>
<keyword evidence="3 12" id="KW-0328">Glycosyltransferase</keyword>
<feature type="region of interest" description="Disordered" evidence="9">
    <location>
        <begin position="630"/>
        <end position="665"/>
    </location>
</feature>
<evidence type="ECO:0000256" key="7">
    <source>
        <dbReference type="ARBA" id="ARBA00034000"/>
    </source>
</evidence>
<dbReference type="Pfam" id="PF00912">
    <property type="entry name" value="Transgly"/>
    <property type="match status" value="1"/>
</dbReference>
<dbReference type="GO" id="GO:0030288">
    <property type="term" value="C:outer membrane-bounded periplasmic space"/>
    <property type="evidence" value="ECO:0007669"/>
    <property type="project" value="TreeGrafter"/>
</dbReference>
<evidence type="ECO:0000313" key="13">
    <source>
        <dbReference type="Proteomes" id="UP000585272"/>
    </source>
</evidence>
<dbReference type="InterPro" id="IPR001264">
    <property type="entry name" value="Glyco_trans_51"/>
</dbReference>
<dbReference type="InterPro" id="IPR023346">
    <property type="entry name" value="Lysozyme-like_dom_sf"/>
</dbReference>
<dbReference type="InterPro" id="IPR036950">
    <property type="entry name" value="PBP_transglycosylase"/>
</dbReference>
<dbReference type="EC" id="3.4.-.-" evidence="12"/>
<dbReference type="RefSeq" id="WP_183343259.1">
    <property type="nucleotide sequence ID" value="NZ_JACHNU010000004.1"/>
</dbReference>
<evidence type="ECO:0000256" key="5">
    <source>
        <dbReference type="ARBA" id="ARBA00022801"/>
    </source>
</evidence>
<evidence type="ECO:0000259" key="11">
    <source>
        <dbReference type="Pfam" id="PF00912"/>
    </source>
</evidence>
<name>A0A840IGS7_9ACTN</name>
<evidence type="ECO:0000256" key="8">
    <source>
        <dbReference type="ARBA" id="ARBA00049902"/>
    </source>
</evidence>
<keyword evidence="5 12" id="KW-0378">Hydrolase</keyword>
<dbReference type="SUPFAM" id="SSF56601">
    <property type="entry name" value="beta-lactamase/transpeptidase-like"/>
    <property type="match status" value="1"/>
</dbReference>
<dbReference type="AlphaFoldDB" id="A0A840IGS7"/>
<dbReference type="GO" id="GO:0009252">
    <property type="term" value="P:peptidoglycan biosynthetic process"/>
    <property type="evidence" value="ECO:0007669"/>
    <property type="project" value="TreeGrafter"/>
</dbReference>
<evidence type="ECO:0000256" key="1">
    <source>
        <dbReference type="ARBA" id="ARBA00022645"/>
    </source>
</evidence>
<comment type="catalytic activity">
    <reaction evidence="8">
        <text>[GlcNAc-(1-&gt;4)-Mur2Ac(oyl-L-Ala-gamma-D-Glu-L-Lys-D-Ala-D-Ala)](n)-di-trans,octa-cis-undecaprenyl diphosphate + beta-D-GlcNAc-(1-&gt;4)-Mur2Ac(oyl-L-Ala-gamma-D-Glu-L-Lys-D-Ala-D-Ala)-di-trans,octa-cis-undecaprenyl diphosphate = [GlcNAc-(1-&gt;4)-Mur2Ac(oyl-L-Ala-gamma-D-Glu-L-Lys-D-Ala-D-Ala)](n+1)-di-trans,octa-cis-undecaprenyl diphosphate + di-trans,octa-cis-undecaprenyl diphosphate + H(+)</text>
        <dbReference type="Rhea" id="RHEA:23708"/>
        <dbReference type="Rhea" id="RHEA-COMP:9602"/>
        <dbReference type="Rhea" id="RHEA-COMP:9603"/>
        <dbReference type="ChEBI" id="CHEBI:15378"/>
        <dbReference type="ChEBI" id="CHEBI:58405"/>
        <dbReference type="ChEBI" id="CHEBI:60033"/>
        <dbReference type="ChEBI" id="CHEBI:78435"/>
        <dbReference type="EC" id="2.4.99.28"/>
    </reaction>
</comment>
<evidence type="ECO:0000313" key="12">
    <source>
        <dbReference type="EMBL" id="MBB4663535.1"/>
    </source>
</evidence>
<feature type="domain" description="Penicillin-binding protein transpeptidase" evidence="10">
    <location>
        <begin position="344"/>
        <end position="589"/>
    </location>
</feature>
<dbReference type="EMBL" id="JACHNU010000004">
    <property type="protein sequence ID" value="MBB4663535.1"/>
    <property type="molecule type" value="Genomic_DNA"/>
</dbReference>
<dbReference type="GO" id="GO:0008658">
    <property type="term" value="F:penicillin binding"/>
    <property type="evidence" value="ECO:0007669"/>
    <property type="project" value="InterPro"/>
</dbReference>
<dbReference type="Gene3D" id="1.10.3810.10">
    <property type="entry name" value="Biosynthetic peptidoglycan transglycosylase-like"/>
    <property type="match status" value="1"/>
</dbReference>
<dbReference type="Pfam" id="PF00905">
    <property type="entry name" value="Transpeptidase"/>
    <property type="match status" value="1"/>
</dbReference>
<dbReference type="Gene3D" id="3.40.710.10">
    <property type="entry name" value="DD-peptidase/beta-lactamase superfamily"/>
    <property type="match status" value="1"/>
</dbReference>
<keyword evidence="4 12" id="KW-0808">Transferase</keyword>
<protein>
    <submittedName>
        <fullName evidence="12">Penicillin-binding protein 1A</fullName>
        <ecNumber evidence="12">2.4.1.-</ecNumber>
        <ecNumber evidence="12">3.4.-.-</ecNumber>
    </submittedName>
</protein>
<keyword evidence="6" id="KW-0511">Multifunctional enzyme</keyword>
<comment type="catalytic activity">
    <reaction evidence="7">
        <text>Preferential cleavage: (Ac)2-L-Lys-D-Ala-|-D-Ala. Also transpeptidation of peptidyl-alanyl moieties that are N-acyl substituents of D-alanine.</text>
        <dbReference type="EC" id="3.4.16.4"/>
    </reaction>
</comment>
<feature type="domain" description="Glycosyl transferase family 51" evidence="11">
    <location>
        <begin position="83"/>
        <end position="254"/>
    </location>
</feature>
<dbReference type="InterPro" id="IPR001460">
    <property type="entry name" value="PCN-bd_Tpept"/>
</dbReference>
<keyword evidence="13" id="KW-1185">Reference proteome</keyword>
<accession>A0A840IGS7</accession>
<sequence length="665" mass="70862">MSRRDRHRRLRHRGHPLRTTLLGALAVALTALAAAGTVFGAWVVQIVDETPDIDQLRPKPQPAVSAVYAADGRRLGFIAGDVVRDPLRGRGVPTVMKQATVAIEDRRFYAHGGVDVVGIVRAAAENVVNGRTVQGGSSLAMQLVRNLYLPGTKYDKTIERKVREAKLAEQLEDEHSKAWILDTYLDNVPYGTVGGQTAVGVEAAARVFFDQPARRLTLPQAALLAGLPQAPTLDNPFLHPRRARQRRAEVLRAMVDNDAITPAEAAEASRRPLGVRRNSHYGERSEPYVVDLVERELRRRWGEAAVRRGGLRVETAIDPRLQALGRQAIADHLSLPGQPAAALTTIDPANGQIRALVTSASYADSEFDYATSARRQPGSTFKAIDLMAAVREGIDPESKTYVSRPLGAGWLPQEPTWSVATSEGSYHGTMTLADAIIASDNTVYAQLGADLGGDTIRQAAYDMGITSHLDGFPAESIGGLRIGVTPLEMADAFATIASGGWRNTPTAVVRVTRDGEKLEPRRPAPRRREFTADQAAAVTRPLQDVLVSGTAAGMGIGCPAAGKTGTTNSFTDAWFIGFTPRLSTAVWVGYPDETASMSAVPGYGEVFGATIPAPIWQQYMTGAVGGACEDFPAGSEPAQASAVDPASAASGSPSDLGADTSTPTP</sequence>
<reference evidence="12 13" key="1">
    <citation type="submission" date="2020-08" db="EMBL/GenBank/DDBJ databases">
        <title>Genomic Encyclopedia of Archaeal and Bacterial Type Strains, Phase II (KMG-II): from individual species to whole genera.</title>
        <authorList>
            <person name="Goeker M."/>
        </authorList>
    </citation>
    <scope>NUCLEOTIDE SEQUENCE [LARGE SCALE GENOMIC DNA]</scope>
    <source>
        <strain evidence="12 13">DSM 23288</strain>
    </source>
</reference>
<dbReference type="PANTHER" id="PTHR32282">
    <property type="entry name" value="BINDING PROTEIN TRANSPEPTIDASE, PUTATIVE-RELATED"/>
    <property type="match status" value="1"/>
</dbReference>
<evidence type="ECO:0000259" key="10">
    <source>
        <dbReference type="Pfam" id="PF00905"/>
    </source>
</evidence>
<feature type="compositionally biased region" description="Low complexity" evidence="9">
    <location>
        <begin position="637"/>
        <end position="659"/>
    </location>
</feature>
<dbReference type="InterPro" id="IPR012338">
    <property type="entry name" value="Beta-lactam/transpept-like"/>
</dbReference>
<evidence type="ECO:0000256" key="2">
    <source>
        <dbReference type="ARBA" id="ARBA00022670"/>
    </source>
</evidence>
<proteinExistence type="predicted"/>
<comment type="caution">
    <text evidence="12">The sequence shown here is derived from an EMBL/GenBank/DDBJ whole genome shotgun (WGS) entry which is preliminary data.</text>
</comment>